<dbReference type="EnsemblPlants" id="ORUFI11G07210.1">
    <property type="protein sequence ID" value="ORUFI11G07210.1"/>
    <property type="gene ID" value="ORUFI11G07210"/>
</dbReference>
<evidence type="ECO:0000313" key="2">
    <source>
        <dbReference type="EnsemblPlants" id="ORUFI11G07210.1"/>
    </source>
</evidence>
<reference evidence="3" key="1">
    <citation type="submission" date="2013-06" db="EMBL/GenBank/DDBJ databases">
        <authorList>
            <person name="Zhao Q."/>
        </authorList>
    </citation>
    <scope>NUCLEOTIDE SEQUENCE</scope>
    <source>
        <strain evidence="3">cv. W1943</strain>
    </source>
</reference>
<evidence type="ECO:0000256" key="1">
    <source>
        <dbReference type="SAM" id="MobiDB-lite"/>
    </source>
</evidence>
<keyword evidence="3" id="KW-1185">Reference proteome</keyword>
<organism evidence="2 3">
    <name type="scientific">Oryza rufipogon</name>
    <name type="common">Brownbeard rice</name>
    <name type="synonym">Asian wild rice</name>
    <dbReference type="NCBI Taxonomy" id="4529"/>
    <lineage>
        <taxon>Eukaryota</taxon>
        <taxon>Viridiplantae</taxon>
        <taxon>Streptophyta</taxon>
        <taxon>Embryophyta</taxon>
        <taxon>Tracheophyta</taxon>
        <taxon>Spermatophyta</taxon>
        <taxon>Magnoliopsida</taxon>
        <taxon>Liliopsida</taxon>
        <taxon>Poales</taxon>
        <taxon>Poaceae</taxon>
        <taxon>BOP clade</taxon>
        <taxon>Oryzoideae</taxon>
        <taxon>Oryzeae</taxon>
        <taxon>Oryzinae</taxon>
        <taxon>Oryza</taxon>
    </lineage>
</organism>
<evidence type="ECO:0000313" key="3">
    <source>
        <dbReference type="Proteomes" id="UP000008022"/>
    </source>
</evidence>
<reference evidence="2" key="2">
    <citation type="submission" date="2015-06" db="UniProtKB">
        <authorList>
            <consortium name="EnsemblPlants"/>
        </authorList>
    </citation>
    <scope>IDENTIFICATION</scope>
</reference>
<dbReference type="Gramene" id="ORUFI11G07210.1">
    <property type="protein sequence ID" value="ORUFI11G07210.1"/>
    <property type="gene ID" value="ORUFI11G07210"/>
</dbReference>
<name>A0A0E0R5Y0_ORYRU</name>
<feature type="compositionally biased region" description="Low complexity" evidence="1">
    <location>
        <begin position="43"/>
        <end position="53"/>
    </location>
</feature>
<sequence>MTVSFFNQDDMVDTSRFKYTAYGRRTKRGGAVASCTPAGAGGAMAQPGAAAHAPMRHDGRPLHPWQIAP</sequence>
<dbReference type="HOGENOM" id="CLU_2780310_0_0_1"/>
<accession>A0A0E0R5Y0</accession>
<proteinExistence type="predicted"/>
<feature type="region of interest" description="Disordered" evidence="1">
    <location>
        <begin position="38"/>
        <end position="69"/>
    </location>
</feature>
<dbReference type="AlphaFoldDB" id="A0A0E0R5Y0"/>
<protein>
    <submittedName>
        <fullName evidence="2">Uncharacterized protein</fullName>
    </submittedName>
</protein>
<dbReference type="Proteomes" id="UP000008022">
    <property type="component" value="Unassembled WGS sequence"/>
</dbReference>